<dbReference type="Pfam" id="PF13489">
    <property type="entry name" value="Methyltransf_23"/>
    <property type="match status" value="1"/>
</dbReference>
<evidence type="ECO:0000313" key="1">
    <source>
        <dbReference type="EMBL" id="KAJ6057856.1"/>
    </source>
</evidence>
<organism evidence="1 2">
    <name type="scientific">Penicillium canescens</name>
    <dbReference type="NCBI Taxonomy" id="5083"/>
    <lineage>
        <taxon>Eukaryota</taxon>
        <taxon>Fungi</taxon>
        <taxon>Dikarya</taxon>
        <taxon>Ascomycota</taxon>
        <taxon>Pezizomycotina</taxon>
        <taxon>Eurotiomycetes</taxon>
        <taxon>Eurotiomycetidae</taxon>
        <taxon>Eurotiales</taxon>
        <taxon>Aspergillaceae</taxon>
        <taxon>Penicillium</taxon>
    </lineage>
</organism>
<proteinExistence type="predicted"/>
<dbReference type="SUPFAM" id="SSF53335">
    <property type="entry name" value="S-adenosyl-L-methionine-dependent methyltransferases"/>
    <property type="match status" value="1"/>
</dbReference>
<dbReference type="Proteomes" id="UP001219568">
    <property type="component" value="Unassembled WGS sequence"/>
</dbReference>
<dbReference type="PANTHER" id="PTHR43591">
    <property type="entry name" value="METHYLTRANSFERASE"/>
    <property type="match status" value="1"/>
</dbReference>
<keyword evidence="2" id="KW-1185">Reference proteome</keyword>
<dbReference type="EMBL" id="JAQJZL010000001">
    <property type="protein sequence ID" value="KAJ6057856.1"/>
    <property type="molecule type" value="Genomic_DNA"/>
</dbReference>
<name>A0AAD6INX9_PENCN</name>
<dbReference type="CDD" id="cd02440">
    <property type="entry name" value="AdoMet_MTases"/>
    <property type="match status" value="1"/>
</dbReference>
<comment type="caution">
    <text evidence="1">The sequence shown here is derived from an EMBL/GenBank/DDBJ whole genome shotgun (WGS) entry which is preliminary data.</text>
</comment>
<dbReference type="PANTHER" id="PTHR43591:SF24">
    <property type="entry name" value="2-METHOXY-6-POLYPRENYL-1,4-BENZOQUINOL METHYLASE, MITOCHONDRIAL"/>
    <property type="match status" value="1"/>
</dbReference>
<sequence>MSDILEVDPDCYDARPYKPGDFESETTSLASTIYRGVFENGRRYQVVKEGRSWCPSDEQQWESLEAGHLIAIILDSDRENPLFYAPIENPKHILDIGTGRGSWAVDTADLFPETIVRGVDLFPPPGEWLPPNCIMEVDDILQEWTWRDPFDLIHLRHMLGSFTPEEWDIVYKHCYDNLKAGSWIEHLEMDPRISCSDNSLPKDAYTPNFSERVLDAAENWNHPLDTVRTMRQSLEKAGFVDIHEKRYRCPIGPWARDATLKEAGRLHYHHWATGMEGWAMFMLTKWGSPKPWTKEEVQVLVAKVRGELKDPHLHMFQNTRRVWARKPTDKEMGGIPVKEEDDVFIKSEEVGR</sequence>
<dbReference type="Gene3D" id="3.40.50.150">
    <property type="entry name" value="Vaccinia Virus protein VP39"/>
    <property type="match status" value="1"/>
</dbReference>
<gene>
    <name evidence="1" type="ORF">N7460_001130</name>
</gene>
<dbReference type="GO" id="GO:0008168">
    <property type="term" value="F:methyltransferase activity"/>
    <property type="evidence" value="ECO:0007669"/>
    <property type="project" value="TreeGrafter"/>
</dbReference>
<accession>A0AAD6INX9</accession>
<dbReference type="AlphaFoldDB" id="A0AAD6INX9"/>
<evidence type="ECO:0000313" key="2">
    <source>
        <dbReference type="Proteomes" id="UP001219568"/>
    </source>
</evidence>
<protein>
    <submittedName>
        <fullName evidence="1">Uncharacterized protein</fullName>
    </submittedName>
</protein>
<dbReference type="InterPro" id="IPR029063">
    <property type="entry name" value="SAM-dependent_MTases_sf"/>
</dbReference>
<reference evidence="1" key="1">
    <citation type="journal article" date="2023" name="IMA Fungus">
        <title>Comparative genomic study of the Penicillium genus elucidates a diverse pangenome and 15 lateral gene transfer events.</title>
        <authorList>
            <person name="Petersen C."/>
            <person name="Sorensen T."/>
            <person name="Nielsen M.R."/>
            <person name="Sondergaard T.E."/>
            <person name="Sorensen J.L."/>
            <person name="Fitzpatrick D.A."/>
            <person name="Frisvad J.C."/>
            <person name="Nielsen K.L."/>
        </authorList>
    </citation>
    <scope>NUCLEOTIDE SEQUENCE</scope>
    <source>
        <strain evidence="1">IBT 15450</strain>
    </source>
</reference>
<reference evidence="1" key="2">
    <citation type="submission" date="2023-01" db="EMBL/GenBank/DDBJ databases">
        <authorList>
            <person name="Petersen C."/>
        </authorList>
    </citation>
    <scope>NUCLEOTIDE SEQUENCE</scope>
    <source>
        <strain evidence="1">IBT 15450</strain>
    </source>
</reference>